<sequence length="209" mass="23619">MAQSAPLKTVISLFGQTDHARGGGDVIWPDLPSFDPFPYPFYSPLPLLISRLCGLGPALASDRVPLYTENMYELSVGEWICAIDFTERDRTKFLTTSDLLPAALKIQVSRLPYTPNRSYEARAEVNVHKMSCSKGEVSSRRVSLVRGCLAVRLQRVPPNQQHRPPPDDASQHYWMYDSGYLVFQMLDQRTPALFRFWSLELPGVKLSLS</sequence>
<organism evidence="1 2">
    <name type="scientific">Ranatra chinensis</name>
    <dbReference type="NCBI Taxonomy" id="642074"/>
    <lineage>
        <taxon>Eukaryota</taxon>
        <taxon>Metazoa</taxon>
        <taxon>Ecdysozoa</taxon>
        <taxon>Arthropoda</taxon>
        <taxon>Hexapoda</taxon>
        <taxon>Insecta</taxon>
        <taxon>Pterygota</taxon>
        <taxon>Neoptera</taxon>
        <taxon>Paraneoptera</taxon>
        <taxon>Hemiptera</taxon>
        <taxon>Heteroptera</taxon>
        <taxon>Panheteroptera</taxon>
        <taxon>Nepomorpha</taxon>
        <taxon>Nepidae</taxon>
        <taxon>Ranatrinae</taxon>
        <taxon>Ranatra</taxon>
    </lineage>
</organism>
<keyword evidence="2" id="KW-1185">Reference proteome</keyword>
<accession>A0ABD0YJW7</accession>
<reference evidence="1 2" key="1">
    <citation type="submission" date="2024-07" db="EMBL/GenBank/DDBJ databases">
        <title>Chromosome-level genome assembly of the water stick insect Ranatra chinensis (Heteroptera: Nepidae).</title>
        <authorList>
            <person name="Liu X."/>
        </authorList>
    </citation>
    <scope>NUCLEOTIDE SEQUENCE [LARGE SCALE GENOMIC DNA]</scope>
    <source>
        <strain evidence="1">Cailab_2021Rc</strain>
        <tissue evidence="1">Muscle</tissue>
    </source>
</reference>
<evidence type="ECO:0000313" key="1">
    <source>
        <dbReference type="EMBL" id="KAL1131485.1"/>
    </source>
</evidence>
<evidence type="ECO:0000313" key="2">
    <source>
        <dbReference type="Proteomes" id="UP001558652"/>
    </source>
</evidence>
<dbReference type="AlphaFoldDB" id="A0ABD0YJW7"/>
<protein>
    <submittedName>
        <fullName evidence="1">Uncharacterized protein</fullName>
    </submittedName>
</protein>
<name>A0ABD0YJW7_9HEMI</name>
<gene>
    <name evidence="1" type="ORF">AAG570_011102</name>
</gene>
<dbReference type="Proteomes" id="UP001558652">
    <property type="component" value="Unassembled WGS sequence"/>
</dbReference>
<comment type="caution">
    <text evidence="1">The sequence shown here is derived from an EMBL/GenBank/DDBJ whole genome shotgun (WGS) entry which is preliminary data.</text>
</comment>
<dbReference type="EMBL" id="JBFDAA010000006">
    <property type="protein sequence ID" value="KAL1131485.1"/>
    <property type="molecule type" value="Genomic_DNA"/>
</dbReference>
<proteinExistence type="predicted"/>